<evidence type="ECO:0000313" key="4">
    <source>
        <dbReference type="Proteomes" id="UP000054988"/>
    </source>
</evidence>
<organism evidence="3 4">
    <name type="scientific">Moniliophthora roreri</name>
    <name type="common">Frosty pod rot fungus</name>
    <name type="synonym">Monilia roreri</name>
    <dbReference type="NCBI Taxonomy" id="221103"/>
    <lineage>
        <taxon>Eukaryota</taxon>
        <taxon>Fungi</taxon>
        <taxon>Dikarya</taxon>
        <taxon>Basidiomycota</taxon>
        <taxon>Agaricomycotina</taxon>
        <taxon>Agaricomycetes</taxon>
        <taxon>Agaricomycetidae</taxon>
        <taxon>Agaricales</taxon>
        <taxon>Marasmiineae</taxon>
        <taxon>Marasmiaceae</taxon>
        <taxon>Moniliophthora</taxon>
    </lineage>
</organism>
<feature type="coiled-coil region" evidence="1">
    <location>
        <begin position="50"/>
        <end position="84"/>
    </location>
</feature>
<gene>
    <name evidence="3" type="ORF">WG66_15766</name>
</gene>
<evidence type="ECO:0000256" key="1">
    <source>
        <dbReference type="SAM" id="Coils"/>
    </source>
</evidence>
<feature type="compositionally biased region" description="Acidic residues" evidence="2">
    <location>
        <begin position="579"/>
        <end position="588"/>
    </location>
</feature>
<accession>A0A0W0F5W0</accession>
<name>A0A0W0F5W0_MONRR</name>
<proteinExistence type="predicted"/>
<dbReference type="AlphaFoldDB" id="A0A0W0F5W0"/>
<sequence>MPTVTFRTTICNDCNKEFVSTICHPRLSASCLRSRTIPTDLELAQTISFIRDEEHEVQRYERELARLRETVQKLESEATFLKQCIQERRQWTSAVRRIPSEIWRYIFELACDTASFTSEQSAKCQMASAFDFLRVSSYWRSIVNAFPRLWSSLEVDVYQLTRGSKCLIQLYLRNASEHPLRIRILAKPGFDSEESSLKTYLGRDGYSTLRMLLKTLSRCSEVTFDIDDAILSAALHRMEGKISFSQLQALTLFRCTFWKVLASTSESISPLWEHLSQATRLRKISLDSELLINAGVLPYHQLTSVEVDMADICNILLLLESCPHLLSLLWTSLTDNAIPLVNVPVMAPCLRELSIFGIPLPELDTFFSSIILPSLTVIELCPLYRSMYHPDVYGNGHWGGEESLANMLERSDAPMKRLSLDCQDWYLTLGGLDTILQACWRLTSLEIFVSCDEQTTPNGFILEFLSRFSAPRDHDNQLPIVPQLTHLRLHEVLQSDTEVSLQALEVIIRMAENRAQAMALKHVDISFSTELICRELDKASDPVKLEQDVHDRAQKLWKDGIQLSISWINRGPIPSPEPWYEDGSESDSDSCSSDMEG</sequence>
<feature type="region of interest" description="Disordered" evidence="2">
    <location>
        <begin position="572"/>
        <end position="597"/>
    </location>
</feature>
<evidence type="ECO:0000256" key="2">
    <source>
        <dbReference type="SAM" id="MobiDB-lite"/>
    </source>
</evidence>
<dbReference type="Proteomes" id="UP000054988">
    <property type="component" value="Unassembled WGS sequence"/>
</dbReference>
<evidence type="ECO:0008006" key="5">
    <source>
        <dbReference type="Google" id="ProtNLM"/>
    </source>
</evidence>
<evidence type="ECO:0000313" key="3">
    <source>
        <dbReference type="EMBL" id="KTB31710.1"/>
    </source>
</evidence>
<dbReference type="EMBL" id="LATX01002301">
    <property type="protein sequence ID" value="KTB31710.1"/>
    <property type="molecule type" value="Genomic_DNA"/>
</dbReference>
<keyword evidence="1" id="KW-0175">Coiled coil</keyword>
<reference evidence="3 4" key="1">
    <citation type="submission" date="2015-12" db="EMBL/GenBank/DDBJ databases">
        <title>Draft genome sequence of Moniliophthora roreri, the causal agent of frosty pod rot of cacao.</title>
        <authorList>
            <person name="Aime M.C."/>
            <person name="Diaz-Valderrama J.R."/>
            <person name="Kijpornyongpan T."/>
            <person name="Phillips-Mora W."/>
        </authorList>
    </citation>
    <scope>NUCLEOTIDE SEQUENCE [LARGE SCALE GENOMIC DNA]</scope>
    <source>
        <strain evidence="3 4">MCA 2952</strain>
    </source>
</reference>
<comment type="caution">
    <text evidence="3">The sequence shown here is derived from an EMBL/GenBank/DDBJ whole genome shotgun (WGS) entry which is preliminary data.</text>
</comment>
<protein>
    <recommendedName>
        <fullName evidence="5">F-box domain-containing protein</fullName>
    </recommendedName>
</protein>